<gene>
    <name evidence="1" type="ORF">CRV06_07395</name>
</gene>
<dbReference type="Proteomes" id="UP000290191">
    <property type="component" value="Unassembled WGS sequence"/>
</dbReference>
<dbReference type="AlphaFoldDB" id="A0A4Q0XZF5"/>
<dbReference type="InterPro" id="IPR036895">
    <property type="entry name" value="Uracil-DNA_glycosylase-like_sf"/>
</dbReference>
<keyword evidence="2" id="KW-1185">Reference proteome</keyword>
<protein>
    <submittedName>
        <fullName evidence="1">DNA glycosylase</fullName>
    </submittedName>
</protein>
<dbReference type="CDD" id="cd10032">
    <property type="entry name" value="UDG-F6_HDG"/>
    <property type="match status" value="1"/>
</dbReference>
<comment type="caution">
    <text evidence="1">The sequence shown here is derived from an EMBL/GenBank/DDBJ whole genome shotgun (WGS) entry which is preliminary data.</text>
</comment>
<proteinExistence type="predicted"/>
<organism evidence="1 2">
    <name type="scientific">Halarcobacter anaerophilus</name>
    <dbReference type="NCBI Taxonomy" id="877500"/>
    <lineage>
        <taxon>Bacteria</taxon>
        <taxon>Pseudomonadati</taxon>
        <taxon>Campylobacterota</taxon>
        <taxon>Epsilonproteobacteria</taxon>
        <taxon>Campylobacterales</taxon>
        <taxon>Arcobacteraceae</taxon>
        <taxon>Halarcobacter</taxon>
    </lineage>
</organism>
<evidence type="ECO:0000313" key="2">
    <source>
        <dbReference type="Proteomes" id="UP000290191"/>
    </source>
</evidence>
<dbReference type="RefSeq" id="WP_129081978.1">
    <property type="nucleotide sequence ID" value="NZ_CP041070.1"/>
</dbReference>
<evidence type="ECO:0000313" key="1">
    <source>
        <dbReference type="EMBL" id="RXJ63077.1"/>
    </source>
</evidence>
<reference evidence="1 2" key="1">
    <citation type="submission" date="2017-10" db="EMBL/GenBank/DDBJ databases">
        <title>Genomics of the genus Arcobacter.</title>
        <authorList>
            <person name="Perez-Cataluna A."/>
            <person name="Figueras M.J."/>
        </authorList>
    </citation>
    <scope>NUCLEOTIDE SEQUENCE [LARGE SCALE GENOMIC DNA]</scope>
    <source>
        <strain evidence="1 2">DSM 24636</strain>
    </source>
</reference>
<name>A0A4Q0XZF5_9BACT</name>
<dbReference type="Gene3D" id="3.40.470.10">
    <property type="entry name" value="Uracil-DNA glycosylase-like domain"/>
    <property type="match status" value="1"/>
</dbReference>
<dbReference type="EMBL" id="PDKO01000005">
    <property type="protein sequence ID" value="RXJ63077.1"/>
    <property type="molecule type" value="Genomic_DNA"/>
</dbReference>
<dbReference type="STRING" id="877500.GCA_000935065_01673"/>
<accession>A0A4Q0XZF5</accession>
<dbReference type="OrthoDB" id="1422214at2"/>
<sequence length="220" mass="26001">MFSHFHPFKPFLNKDTKAIIVGTLPPPRFCTKEYKKEDVLFCYGSKDNLLWQIIDKIYKLDLPFDNTNEAVSKREEFLKEYKIGICDIVDSCKREKIDASDLGMKDVKLRDILWFLKEYKDIKTLIFTGSYSKNSPEYFFRQVLKENKIEYKAVDNNTPKINSFIYDNRAFQTISLTSPSNAANRYIGSNKLYKEKKEKNSAYSTFDFRLEQYEKVFKAL</sequence>
<dbReference type="SUPFAM" id="SSF52141">
    <property type="entry name" value="Uracil-DNA glycosylase-like"/>
    <property type="match status" value="1"/>
</dbReference>